<accession>A0A2A9MH06</accession>
<dbReference type="AlphaFoldDB" id="A0A2A9MH06"/>
<dbReference type="EMBL" id="NWUJ01000003">
    <property type="protein sequence ID" value="PFH36444.1"/>
    <property type="molecule type" value="Genomic_DNA"/>
</dbReference>
<sequence length="216" mass="23144">MSGCRNTPGAAARLLRGRAVAVLLLALSWHQFRGDQESLVTPCSAVRFFKVLTTVTGALGINDAIRRTARSAVRSTVQKAMEKNASKSLDALKSEVERGRKSRDDDDDDDEDKPTERAPSAVATVANKLLSASGVGSLVGAGAALAAAHTGGIGHMQKKLKEAGLSPLGDIVTEQAKEFMGEGGRNGPQKHSRDDEDDDEESDRGRRKHRHHHDDD</sequence>
<feature type="signal peptide" evidence="2">
    <location>
        <begin position="1"/>
        <end position="34"/>
    </location>
</feature>
<evidence type="ECO:0000313" key="4">
    <source>
        <dbReference type="Proteomes" id="UP000224006"/>
    </source>
</evidence>
<dbReference type="Proteomes" id="UP000224006">
    <property type="component" value="Chromosome III"/>
</dbReference>
<proteinExistence type="predicted"/>
<evidence type="ECO:0000256" key="2">
    <source>
        <dbReference type="SAM" id="SignalP"/>
    </source>
</evidence>
<evidence type="ECO:0000313" key="3">
    <source>
        <dbReference type="EMBL" id="PFH36444.1"/>
    </source>
</evidence>
<dbReference type="KEGG" id="bbes:BESB_046360"/>
<feature type="chain" id="PRO_5012496152" description="Transmembrane protein" evidence="2">
    <location>
        <begin position="35"/>
        <end position="216"/>
    </location>
</feature>
<dbReference type="RefSeq" id="XP_029220453.1">
    <property type="nucleotide sequence ID" value="XM_029363087.1"/>
</dbReference>
<keyword evidence="2" id="KW-0732">Signal</keyword>
<reference evidence="3 4" key="1">
    <citation type="submission" date="2017-09" db="EMBL/GenBank/DDBJ databases">
        <title>Genome sequencing of Besnoitia besnoiti strain Bb-Ger1.</title>
        <authorList>
            <person name="Schares G."/>
            <person name="Venepally P."/>
            <person name="Lorenzi H.A."/>
        </authorList>
    </citation>
    <scope>NUCLEOTIDE SEQUENCE [LARGE SCALE GENOMIC DNA]</scope>
    <source>
        <strain evidence="3 4">Bb-Ger1</strain>
    </source>
</reference>
<feature type="compositionally biased region" description="Basic residues" evidence="1">
    <location>
        <begin position="205"/>
        <end position="216"/>
    </location>
</feature>
<feature type="region of interest" description="Disordered" evidence="1">
    <location>
        <begin position="81"/>
        <end position="120"/>
    </location>
</feature>
<organism evidence="3 4">
    <name type="scientific">Besnoitia besnoiti</name>
    <name type="common">Apicomplexan protozoan</name>
    <dbReference type="NCBI Taxonomy" id="94643"/>
    <lineage>
        <taxon>Eukaryota</taxon>
        <taxon>Sar</taxon>
        <taxon>Alveolata</taxon>
        <taxon>Apicomplexa</taxon>
        <taxon>Conoidasida</taxon>
        <taxon>Coccidia</taxon>
        <taxon>Eucoccidiorida</taxon>
        <taxon>Eimeriorina</taxon>
        <taxon>Sarcocystidae</taxon>
        <taxon>Besnoitia</taxon>
    </lineage>
</organism>
<evidence type="ECO:0000256" key="1">
    <source>
        <dbReference type="SAM" id="MobiDB-lite"/>
    </source>
</evidence>
<dbReference type="GeneID" id="40309566"/>
<gene>
    <name evidence="3" type="ORF">BESB_046360</name>
</gene>
<keyword evidence="4" id="KW-1185">Reference proteome</keyword>
<name>A0A2A9MH06_BESBE</name>
<protein>
    <recommendedName>
        <fullName evidence="5">Transmembrane protein</fullName>
    </recommendedName>
</protein>
<dbReference type="VEuPathDB" id="ToxoDB:BESB_046360"/>
<feature type="compositionally biased region" description="Basic and acidic residues" evidence="1">
    <location>
        <begin position="81"/>
        <end position="104"/>
    </location>
</feature>
<feature type="region of interest" description="Disordered" evidence="1">
    <location>
        <begin position="171"/>
        <end position="216"/>
    </location>
</feature>
<evidence type="ECO:0008006" key="5">
    <source>
        <dbReference type="Google" id="ProtNLM"/>
    </source>
</evidence>
<comment type="caution">
    <text evidence="3">The sequence shown here is derived from an EMBL/GenBank/DDBJ whole genome shotgun (WGS) entry which is preliminary data.</text>
</comment>